<comment type="caution">
    <text evidence="1">The sequence shown here is derived from an EMBL/GenBank/DDBJ whole genome shotgun (WGS) entry which is preliminary data.</text>
</comment>
<organism evidence="1 2">
    <name type="scientific">Apiospora saccharicola</name>
    <dbReference type="NCBI Taxonomy" id="335842"/>
    <lineage>
        <taxon>Eukaryota</taxon>
        <taxon>Fungi</taxon>
        <taxon>Dikarya</taxon>
        <taxon>Ascomycota</taxon>
        <taxon>Pezizomycotina</taxon>
        <taxon>Sordariomycetes</taxon>
        <taxon>Xylariomycetidae</taxon>
        <taxon>Amphisphaeriales</taxon>
        <taxon>Apiosporaceae</taxon>
        <taxon>Apiospora</taxon>
    </lineage>
</organism>
<dbReference type="EMBL" id="JAQQWM010000006">
    <property type="protein sequence ID" value="KAK8059282.1"/>
    <property type="molecule type" value="Genomic_DNA"/>
</dbReference>
<accession>A0ABR1UK46</accession>
<sequence>MTVANRAKELEQVAVDVRMLAQLLQAALDGVIGKDRAYLAALVVVEGGGQRVGQLRIAGGVVDEGPEQLAMAAQAALQGVVGDCRGEGRGEAGILAQDNGGTKELQKHGLSRLAVLAAEGAQDALDGVSVLHAVDGTEID</sequence>
<dbReference type="Proteomes" id="UP001446871">
    <property type="component" value="Unassembled WGS sequence"/>
</dbReference>
<proteinExistence type="predicted"/>
<keyword evidence="2" id="KW-1185">Reference proteome</keyword>
<name>A0ABR1UK46_9PEZI</name>
<protein>
    <submittedName>
        <fullName evidence="1">Uncharacterized protein</fullName>
    </submittedName>
</protein>
<gene>
    <name evidence="1" type="ORF">PG996_009212</name>
</gene>
<evidence type="ECO:0000313" key="2">
    <source>
        <dbReference type="Proteomes" id="UP001446871"/>
    </source>
</evidence>
<reference evidence="1 2" key="1">
    <citation type="submission" date="2023-01" db="EMBL/GenBank/DDBJ databases">
        <title>Analysis of 21 Apiospora genomes using comparative genomics revels a genus with tremendous synthesis potential of carbohydrate active enzymes and secondary metabolites.</title>
        <authorList>
            <person name="Sorensen T."/>
        </authorList>
    </citation>
    <scope>NUCLEOTIDE SEQUENCE [LARGE SCALE GENOMIC DNA]</scope>
    <source>
        <strain evidence="1 2">CBS 83171</strain>
    </source>
</reference>
<evidence type="ECO:0000313" key="1">
    <source>
        <dbReference type="EMBL" id="KAK8059282.1"/>
    </source>
</evidence>